<dbReference type="Gene3D" id="3.30.310.50">
    <property type="entry name" value="Alpha-D-phosphohexomutase, C-terminal domain"/>
    <property type="match status" value="1"/>
</dbReference>
<dbReference type="Pfam" id="PF09341">
    <property type="entry name" value="Pcc1"/>
    <property type="match status" value="1"/>
</dbReference>
<evidence type="ECO:0000256" key="3">
    <source>
        <dbReference type="ARBA" id="ARBA00007073"/>
    </source>
</evidence>
<reference evidence="9" key="1">
    <citation type="submission" date="2018-01" db="EMBL/GenBank/DDBJ databases">
        <title>An insight into the sialome of Amazonian anophelines.</title>
        <authorList>
            <person name="Ribeiro J.M."/>
            <person name="Scarpassa V."/>
            <person name="Calvo E."/>
        </authorList>
    </citation>
    <scope>NUCLEOTIDE SEQUENCE</scope>
    <source>
        <tissue evidence="9">Salivary glands</tissue>
    </source>
</reference>
<keyword evidence="9" id="KW-0328">Glycosyltransferase</keyword>
<dbReference type="GO" id="GO:0000408">
    <property type="term" value="C:EKC/KEOPS complex"/>
    <property type="evidence" value="ECO:0007669"/>
    <property type="project" value="TreeGrafter"/>
</dbReference>
<comment type="subcellular location">
    <subcellularLocation>
        <location evidence="2">Cytoplasm</location>
    </subcellularLocation>
    <subcellularLocation>
        <location evidence="1">Nucleus</location>
    </subcellularLocation>
</comment>
<evidence type="ECO:0000256" key="2">
    <source>
        <dbReference type="ARBA" id="ARBA00004496"/>
    </source>
</evidence>
<evidence type="ECO:0000256" key="6">
    <source>
        <dbReference type="ARBA" id="ARBA00023242"/>
    </source>
</evidence>
<dbReference type="GO" id="GO:0005737">
    <property type="term" value="C:cytoplasm"/>
    <property type="evidence" value="ECO:0007669"/>
    <property type="project" value="UniProtKB-SubCell"/>
</dbReference>
<keyword evidence="4" id="KW-0963">Cytoplasm</keyword>
<evidence type="ECO:0000256" key="1">
    <source>
        <dbReference type="ARBA" id="ARBA00004123"/>
    </source>
</evidence>
<evidence type="ECO:0000256" key="7">
    <source>
        <dbReference type="ARBA" id="ARBA00053047"/>
    </source>
</evidence>
<dbReference type="GO" id="GO:0070525">
    <property type="term" value="P:tRNA threonylcarbamoyladenosine metabolic process"/>
    <property type="evidence" value="ECO:0007669"/>
    <property type="project" value="TreeGrafter"/>
</dbReference>
<dbReference type="GO" id="GO:0008033">
    <property type="term" value="P:tRNA processing"/>
    <property type="evidence" value="ECO:0007669"/>
    <property type="project" value="UniProtKB-KW"/>
</dbReference>
<dbReference type="EMBL" id="GGFM01005617">
    <property type="protein sequence ID" value="MBW26368.1"/>
    <property type="molecule type" value="Transcribed_RNA"/>
</dbReference>
<dbReference type="PANTHER" id="PTHR31283">
    <property type="entry name" value="EKC/KEOPS COMPLEX SUBUNIT PCC1 FAMILY MEMBER"/>
    <property type="match status" value="1"/>
</dbReference>
<comment type="function">
    <text evidence="7">Component of the EKC/KEOPS complex that is required for the formation of a threonylcarbamoyl group on adenosine at position 37 (t(6)A37) in tRNAs that read codons beginning with adenine. The complex is probably involved in the transfer of the threonylcarbamoyl moiety of threonylcarbamoyl-AMP (TC-AMP) to the N6 group of A37. LAGE3 functions as a dimerization module for the complex.</text>
</comment>
<dbReference type="PANTHER" id="PTHR31283:SF5">
    <property type="entry name" value="EKC_KEOPS COMPLEX SUBUNIT LAGE3"/>
    <property type="match status" value="1"/>
</dbReference>
<evidence type="ECO:0000256" key="8">
    <source>
        <dbReference type="ARBA" id="ARBA00076355"/>
    </source>
</evidence>
<organism evidence="9">
    <name type="scientific">Anopheles braziliensis</name>
    <dbReference type="NCBI Taxonomy" id="58242"/>
    <lineage>
        <taxon>Eukaryota</taxon>
        <taxon>Metazoa</taxon>
        <taxon>Ecdysozoa</taxon>
        <taxon>Arthropoda</taxon>
        <taxon>Hexapoda</taxon>
        <taxon>Insecta</taxon>
        <taxon>Pterygota</taxon>
        <taxon>Neoptera</taxon>
        <taxon>Endopterygota</taxon>
        <taxon>Diptera</taxon>
        <taxon>Nematocera</taxon>
        <taxon>Culicoidea</taxon>
        <taxon>Culicidae</taxon>
        <taxon>Anophelinae</taxon>
        <taxon>Anopheles</taxon>
    </lineage>
</organism>
<keyword evidence="5" id="KW-0819">tRNA processing</keyword>
<proteinExistence type="inferred from homology"/>
<keyword evidence="6" id="KW-0539">Nucleus</keyword>
<dbReference type="InterPro" id="IPR015419">
    <property type="entry name" value="CTAG/Pcc1"/>
</dbReference>
<dbReference type="GO" id="GO:0005634">
    <property type="term" value="C:nucleus"/>
    <property type="evidence" value="ECO:0007669"/>
    <property type="project" value="UniProtKB-SubCell"/>
</dbReference>
<name>A0A2M3ZD18_9DIPT</name>
<protein>
    <recommendedName>
        <fullName evidence="8">L antigen family member 3</fullName>
    </recommendedName>
</protein>
<evidence type="ECO:0000256" key="4">
    <source>
        <dbReference type="ARBA" id="ARBA00022490"/>
    </source>
</evidence>
<accession>A0A2M3ZD18</accession>
<dbReference type="AlphaFoldDB" id="A0A2M3ZD18"/>
<evidence type="ECO:0000256" key="5">
    <source>
        <dbReference type="ARBA" id="ARBA00022694"/>
    </source>
</evidence>
<dbReference type="FunFam" id="3.30.310.50:FF:000005">
    <property type="entry name" value="L antigen family member 3"/>
    <property type="match status" value="1"/>
</dbReference>
<keyword evidence="9" id="KW-0808">Transferase</keyword>
<sequence length="94" mass="10688">MSTSAETSISLRIPFPSKRHAEVAFDALRVDSEPHRSFVKKTLKLDDQYLQLDLVGEQSKNLRVALTSFLESLILCCETLEQFGPPVSEQYSHY</sequence>
<dbReference type="GO" id="GO:0016757">
    <property type="term" value="F:glycosyltransferase activity"/>
    <property type="evidence" value="ECO:0007669"/>
    <property type="project" value="UniProtKB-KW"/>
</dbReference>
<comment type="similarity">
    <text evidence="3">Belongs to the CTAG/PCC1 family.</text>
</comment>
<evidence type="ECO:0000313" key="9">
    <source>
        <dbReference type="EMBL" id="MBW26368.1"/>
    </source>
</evidence>